<feature type="region of interest" description="Disordered" evidence="1">
    <location>
        <begin position="101"/>
        <end position="150"/>
    </location>
</feature>
<dbReference type="Proteomes" id="UP000242875">
    <property type="component" value="Unassembled WGS sequence"/>
</dbReference>
<feature type="domain" description="IMS import disulfide relay-system CHCH-CHCH-like Cx9C" evidence="2">
    <location>
        <begin position="5"/>
        <end position="49"/>
    </location>
</feature>
<dbReference type="InterPro" id="IPR052848">
    <property type="entry name" value="CHCH_domain-containing_protein"/>
</dbReference>
<dbReference type="PROSITE" id="PS51808">
    <property type="entry name" value="CHCH"/>
    <property type="match status" value="1"/>
</dbReference>
<proteinExistence type="predicted"/>
<dbReference type="EMBL" id="MVBO01000074">
    <property type="protein sequence ID" value="OZJ03673.1"/>
    <property type="molecule type" value="Genomic_DNA"/>
</dbReference>
<feature type="domain" description="IMS import disulfide relay-system CHCH-CHCH-like Cx9C" evidence="2">
    <location>
        <begin position="52"/>
        <end position="93"/>
    </location>
</feature>
<evidence type="ECO:0000259" key="2">
    <source>
        <dbReference type="Pfam" id="PF16860"/>
    </source>
</evidence>
<dbReference type="Gene3D" id="1.10.287.2900">
    <property type="match status" value="2"/>
</dbReference>
<dbReference type="PANTHER" id="PTHR47106">
    <property type="entry name" value="COILED-COIL-HELIX-COILED-COIL-HELIX DOMAIN-CONTAINING PROTEIN 5"/>
    <property type="match status" value="1"/>
</dbReference>
<protein>
    <recommendedName>
        <fullName evidence="2">IMS import disulfide relay-system CHCH-CHCH-like Cx9C domain-containing protein</fullName>
    </recommendedName>
</protein>
<dbReference type="GO" id="GO:0005758">
    <property type="term" value="C:mitochondrial intermembrane space"/>
    <property type="evidence" value="ECO:0007669"/>
    <property type="project" value="TreeGrafter"/>
</dbReference>
<comment type="caution">
    <text evidence="3">The sequence shown here is derived from an EMBL/GenBank/DDBJ whole genome shotgun (WGS) entry which is preliminary data.</text>
</comment>
<keyword evidence="4" id="KW-1185">Reference proteome</keyword>
<feature type="compositionally biased region" description="Polar residues" evidence="1">
    <location>
        <begin position="128"/>
        <end position="140"/>
    </location>
</feature>
<feature type="compositionally biased region" description="Basic and acidic residues" evidence="1">
    <location>
        <begin position="101"/>
        <end position="110"/>
    </location>
</feature>
<dbReference type="OrthoDB" id="2581252at2759"/>
<reference evidence="3 4" key="1">
    <citation type="journal article" date="2017" name="Mycologia">
        <title>Bifiguratus adelaidae, gen. et sp. nov., a new member of Mucoromycotina in endophytic and soil-dwelling habitats.</title>
        <authorList>
            <person name="Torres-Cruz T.J."/>
            <person name="Billingsley Tobias T.L."/>
            <person name="Almatruk M."/>
            <person name="Hesse C."/>
            <person name="Kuske C.R."/>
            <person name="Desiro A."/>
            <person name="Benucci G.M."/>
            <person name="Bonito G."/>
            <person name="Stajich J.E."/>
            <person name="Dunlap C."/>
            <person name="Arnold A.E."/>
            <person name="Porras-Alfaro A."/>
        </authorList>
    </citation>
    <scope>NUCLEOTIDE SEQUENCE [LARGE SCALE GENOMIC DNA]</scope>
    <source>
        <strain evidence="3 4">AZ0501</strain>
    </source>
</reference>
<dbReference type="Pfam" id="PF16860">
    <property type="entry name" value="CX9C"/>
    <property type="match status" value="2"/>
</dbReference>
<evidence type="ECO:0000256" key="1">
    <source>
        <dbReference type="SAM" id="MobiDB-lite"/>
    </source>
</evidence>
<name>A0A261XZ99_9FUNG</name>
<accession>A0A261XZ99</accession>
<sequence>MENTLEQVAKNCALQLEMYQKCIDSHPDNWSQACFRERRALTKCSEDNVGILKFVKRHCGNSIDAYDKCLADHAEEPEKCMEPLKDLWLCTEASSAAYNRFVEEHGREPTLDGDSAKAPAKPEEGKSTSDNGKNVFTERTNPPEPTKPLP</sequence>
<organism evidence="3 4">
    <name type="scientific">Bifiguratus adelaidae</name>
    <dbReference type="NCBI Taxonomy" id="1938954"/>
    <lineage>
        <taxon>Eukaryota</taxon>
        <taxon>Fungi</taxon>
        <taxon>Fungi incertae sedis</taxon>
        <taxon>Mucoromycota</taxon>
        <taxon>Mucoromycotina</taxon>
        <taxon>Endogonomycetes</taxon>
        <taxon>Endogonales</taxon>
        <taxon>Endogonales incertae sedis</taxon>
        <taxon>Bifiguratus</taxon>
    </lineage>
</organism>
<evidence type="ECO:0000313" key="4">
    <source>
        <dbReference type="Proteomes" id="UP000242875"/>
    </source>
</evidence>
<evidence type="ECO:0000313" key="3">
    <source>
        <dbReference type="EMBL" id="OZJ03673.1"/>
    </source>
</evidence>
<dbReference type="GO" id="GO:0045333">
    <property type="term" value="P:cellular respiration"/>
    <property type="evidence" value="ECO:0007669"/>
    <property type="project" value="TreeGrafter"/>
</dbReference>
<dbReference type="InterPro" id="IPR031731">
    <property type="entry name" value="CX9C"/>
</dbReference>
<dbReference type="PANTHER" id="PTHR47106:SF1">
    <property type="entry name" value="COILED-COIL-HELIX-COILED-COIL-HELIX DOMAIN-CONTAINING PROTEIN 5"/>
    <property type="match status" value="1"/>
</dbReference>
<gene>
    <name evidence="3" type="ORF">BZG36_03541</name>
</gene>
<dbReference type="AlphaFoldDB" id="A0A261XZ99"/>